<accession>A0ABY5ZKY2</accession>
<protein>
    <submittedName>
        <fullName evidence="2">Uncharacterized protein</fullName>
    </submittedName>
</protein>
<feature type="chain" id="PRO_5045975629" evidence="1">
    <location>
        <begin position="31"/>
        <end position="94"/>
    </location>
</feature>
<organism evidence="2 3">
    <name type="scientific">Geoalkalibacter halelectricus</name>
    <dbReference type="NCBI Taxonomy" id="2847045"/>
    <lineage>
        <taxon>Bacteria</taxon>
        <taxon>Pseudomonadati</taxon>
        <taxon>Thermodesulfobacteriota</taxon>
        <taxon>Desulfuromonadia</taxon>
        <taxon>Desulfuromonadales</taxon>
        <taxon>Geoalkalibacteraceae</taxon>
        <taxon>Geoalkalibacter</taxon>
    </lineage>
</organism>
<dbReference type="RefSeq" id="WP_260748151.1">
    <property type="nucleotide sequence ID" value="NZ_CP092109.1"/>
</dbReference>
<proteinExistence type="predicted"/>
<evidence type="ECO:0000313" key="3">
    <source>
        <dbReference type="Proteomes" id="UP001060414"/>
    </source>
</evidence>
<evidence type="ECO:0000256" key="1">
    <source>
        <dbReference type="SAM" id="SignalP"/>
    </source>
</evidence>
<keyword evidence="1" id="KW-0732">Signal</keyword>
<dbReference type="PROSITE" id="PS51257">
    <property type="entry name" value="PROKAR_LIPOPROTEIN"/>
    <property type="match status" value="1"/>
</dbReference>
<feature type="signal peptide" evidence="1">
    <location>
        <begin position="1"/>
        <end position="30"/>
    </location>
</feature>
<sequence length="94" mass="10073">MKIRNLLMLALAALLLLLVAGCGGSSSNPAAVDEDPQGIALVLNEEYEVFAGDMLVPEDEDTRIAVRHVFADDKRYVTLLAGSATLVSGGEWQR</sequence>
<name>A0ABY5ZKY2_9BACT</name>
<gene>
    <name evidence="2" type="ORF">L9S41_00020</name>
</gene>
<dbReference type="Proteomes" id="UP001060414">
    <property type="component" value="Chromosome"/>
</dbReference>
<evidence type="ECO:0000313" key="2">
    <source>
        <dbReference type="EMBL" id="UWZ79800.1"/>
    </source>
</evidence>
<keyword evidence="3" id="KW-1185">Reference proteome</keyword>
<reference evidence="2" key="1">
    <citation type="journal article" date="2022" name="Environ. Microbiol.">
        <title>Geoalkalibacter halelectricus SAP #1 sp. nov. possessing extracellular electron transfer and mineral#reducing capabilities from a haloalkaline environment.</title>
        <authorList>
            <person name="Yadav S."/>
            <person name="Singh R."/>
            <person name="Sundharam S.S."/>
            <person name="Chaudhary S."/>
            <person name="Krishnamurthi S."/>
            <person name="Patil S.A."/>
        </authorList>
    </citation>
    <scope>NUCLEOTIDE SEQUENCE</scope>
    <source>
        <strain evidence="2">SAP-1</strain>
    </source>
</reference>
<dbReference type="EMBL" id="CP092109">
    <property type="protein sequence ID" value="UWZ79800.1"/>
    <property type="molecule type" value="Genomic_DNA"/>
</dbReference>